<dbReference type="Pfam" id="PF01326">
    <property type="entry name" value="PPDK_N"/>
    <property type="match status" value="1"/>
</dbReference>
<evidence type="ECO:0000256" key="14">
    <source>
        <dbReference type="ARBA" id="ARBA00047700"/>
    </source>
</evidence>
<evidence type="ECO:0000256" key="9">
    <source>
        <dbReference type="ARBA" id="ARBA00022741"/>
    </source>
</evidence>
<comment type="pathway">
    <text evidence="3">Carbohydrate biosynthesis; gluconeogenesis.</text>
</comment>
<dbReference type="InterPro" id="IPR013815">
    <property type="entry name" value="ATP_grasp_subdomain_1"/>
</dbReference>
<dbReference type="EMBL" id="JBBMFE010000019">
    <property type="protein sequence ID" value="MEQ2473875.1"/>
    <property type="molecule type" value="Genomic_DNA"/>
</dbReference>
<keyword evidence="9" id="KW-0547">Nucleotide-binding</keyword>
<dbReference type="PANTHER" id="PTHR43030:SF1">
    <property type="entry name" value="PHOSPHOENOLPYRUVATE SYNTHASE"/>
    <property type="match status" value="1"/>
</dbReference>
<comment type="catalytic activity">
    <reaction evidence="14">
        <text>pyruvate + ATP + H2O = phosphoenolpyruvate + AMP + phosphate + 2 H(+)</text>
        <dbReference type="Rhea" id="RHEA:11364"/>
        <dbReference type="ChEBI" id="CHEBI:15361"/>
        <dbReference type="ChEBI" id="CHEBI:15377"/>
        <dbReference type="ChEBI" id="CHEBI:15378"/>
        <dbReference type="ChEBI" id="CHEBI:30616"/>
        <dbReference type="ChEBI" id="CHEBI:43474"/>
        <dbReference type="ChEBI" id="CHEBI:58702"/>
        <dbReference type="ChEBI" id="CHEBI:456215"/>
        <dbReference type="EC" id="2.7.9.2"/>
    </reaction>
</comment>
<evidence type="ECO:0000256" key="12">
    <source>
        <dbReference type="ARBA" id="ARBA00022842"/>
    </source>
</evidence>
<reference evidence="16 17" key="1">
    <citation type="submission" date="2024-03" db="EMBL/GenBank/DDBJ databases">
        <title>Human intestinal bacterial collection.</title>
        <authorList>
            <person name="Pauvert C."/>
            <person name="Hitch T.C.A."/>
            <person name="Clavel T."/>
        </authorList>
    </citation>
    <scope>NUCLEOTIDE SEQUENCE [LARGE SCALE GENOMIC DNA]</scope>
    <source>
        <strain evidence="16 17">CLA-AA-H132</strain>
    </source>
</reference>
<evidence type="ECO:0000256" key="1">
    <source>
        <dbReference type="ARBA" id="ARBA00001946"/>
    </source>
</evidence>
<accession>A0ABV1FLE1</accession>
<dbReference type="Gene3D" id="3.30.470.20">
    <property type="entry name" value="ATP-grasp fold, B domain"/>
    <property type="match status" value="1"/>
</dbReference>
<evidence type="ECO:0000256" key="8">
    <source>
        <dbReference type="ARBA" id="ARBA00022723"/>
    </source>
</evidence>
<evidence type="ECO:0000259" key="15">
    <source>
        <dbReference type="Pfam" id="PF01326"/>
    </source>
</evidence>
<comment type="function">
    <text evidence="2">Catalyzes the phosphorylation of pyruvate to phosphoenolpyruvate.</text>
</comment>
<feature type="domain" description="Pyruvate phosphate dikinase AMP/ATP-binding" evidence="15">
    <location>
        <begin position="107"/>
        <end position="402"/>
    </location>
</feature>
<evidence type="ECO:0000313" key="17">
    <source>
        <dbReference type="Proteomes" id="UP001438008"/>
    </source>
</evidence>
<comment type="cofactor">
    <cofactor evidence="1">
        <name>Mg(2+)</name>
        <dbReference type="ChEBI" id="CHEBI:18420"/>
    </cofactor>
</comment>
<evidence type="ECO:0000256" key="3">
    <source>
        <dbReference type="ARBA" id="ARBA00004742"/>
    </source>
</evidence>
<keyword evidence="10" id="KW-0418">Kinase</keyword>
<dbReference type="Gene3D" id="3.30.1490.20">
    <property type="entry name" value="ATP-grasp fold, A domain"/>
    <property type="match status" value="1"/>
</dbReference>
<comment type="similarity">
    <text evidence="4">Belongs to the PEP-utilizing enzyme family.</text>
</comment>
<dbReference type="SUPFAM" id="SSF56059">
    <property type="entry name" value="Glutathione synthetase ATP-binding domain-like"/>
    <property type="match status" value="1"/>
</dbReference>
<evidence type="ECO:0000256" key="5">
    <source>
        <dbReference type="ARBA" id="ARBA00011996"/>
    </source>
</evidence>
<evidence type="ECO:0000256" key="7">
    <source>
        <dbReference type="ARBA" id="ARBA00022679"/>
    </source>
</evidence>
<keyword evidence="11" id="KW-0067">ATP-binding</keyword>
<keyword evidence="17" id="KW-1185">Reference proteome</keyword>
<name>A0ABV1FLE1_9FIRM</name>
<evidence type="ECO:0000256" key="2">
    <source>
        <dbReference type="ARBA" id="ARBA00002988"/>
    </source>
</evidence>
<dbReference type="InterPro" id="IPR002192">
    <property type="entry name" value="PPDK_AMP/ATP-bd"/>
</dbReference>
<keyword evidence="8" id="KW-0479">Metal-binding</keyword>
<evidence type="ECO:0000256" key="11">
    <source>
        <dbReference type="ARBA" id="ARBA00022840"/>
    </source>
</evidence>
<keyword evidence="7" id="KW-0808">Transferase</keyword>
<protein>
    <recommendedName>
        <fullName evidence="6">Phosphoenolpyruvate synthase</fullName>
        <ecNumber evidence="5">2.7.9.2</ecNumber>
    </recommendedName>
    <alternativeName>
        <fullName evidence="13">Pyruvate, water dikinase</fullName>
    </alternativeName>
</protein>
<keyword evidence="12" id="KW-0460">Magnesium</keyword>
<comment type="caution">
    <text evidence="16">The sequence shown here is derived from an EMBL/GenBank/DDBJ whole genome shotgun (WGS) entry which is preliminary data.</text>
</comment>
<gene>
    <name evidence="16" type="ORF">WMO29_15490</name>
</gene>
<dbReference type="Proteomes" id="UP001438008">
    <property type="component" value="Unassembled WGS sequence"/>
</dbReference>
<dbReference type="RefSeq" id="WP_349165403.1">
    <property type="nucleotide sequence ID" value="NZ_JBBMFE010000019.1"/>
</dbReference>
<dbReference type="PANTHER" id="PTHR43030">
    <property type="entry name" value="PHOSPHOENOLPYRUVATE SYNTHASE"/>
    <property type="match status" value="1"/>
</dbReference>
<evidence type="ECO:0000256" key="13">
    <source>
        <dbReference type="ARBA" id="ARBA00033470"/>
    </source>
</evidence>
<evidence type="ECO:0000313" key="16">
    <source>
        <dbReference type="EMBL" id="MEQ2473875.1"/>
    </source>
</evidence>
<proteinExistence type="inferred from homology"/>
<dbReference type="InterPro" id="IPR006319">
    <property type="entry name" value="PEP_synth"/>
</dbReference>
<sequence length="604" mass="69860">MSELKKVREKLESGQTLEFQEKRLLCNELMTREPRMEKLIVKWFDEEDYRTVLRHKVGDGVIGGKACGVLLARKLIKEKLPEYESLLLPHHSWFIGSDVFAEYLWEETFSERTKREFGELLAHLGGDPYVVRSSSTLEDGFDHAFTGKYESVFCTNQGKKDERIEELKAAVFRVYKSVWNESAVEYRRTRGLTHTDERMALLVQRVEGMRMGSYYLPLAAGMGCSYNPYKWMEQMNPEAGMLRIVLGLGTRAVERTPGDYPRLIDLDRARGSLYASAGERHKYSQRQVDVLDLENAAHKTIWLEELTPLLPERGKKLVLSHDTDAEQRLQEMGRYRPVLFADCQGIAHDSDFMNMMQRILKMLESEYGRPVDIEFAMEEGGDGKIHLNLFQCRPLRQVTKQKFVMPEGNEEEVLFDVRRTSMWRSKEEKLDIIVWVDPQKYYEYPYAKKPDAAHMIGVINQYFSQQGRHMMLLVPGRCGTSSPELGVPVKYSDVSCFSAICEVAYSKAGYNPSLSYGSHMFQELVEADIYYGAINENSKTKIYRPDYLNTFHDVFGEIWPDKAEFGNMIRVFDVSENHARLLLDAKEGRAVCRIKKTVDRKTEK</sequence>
<evidence type="ECO:0000256" key="4">
    <source>
        <dbReference type="ARBA" id="ARBA00007837"/>
    </source>
</evidence>
<evidence type="ECO:0000256" key="10">
    <source>
        <dbReference type="ARBA" id="ARBA00022777"/>
    </source>
</evidence>
<evidence type="ECO:0000256" key="6">
    <source>
        <dbReference type="ARBA" id="ARBA00021623"/>
    </source>
</evidence>
<organism evidence="16 17">
    <name type="scientific">Laedolimicola intestinihominis</name>
    <dbReference type="NCBI Taxonomy" id="3133166"/>
    <lineage>
        <taxon>Bacteria</taxon>
        <taxon>Bacillati</taxon>
        <taxon>Bacillota</taxon>
        <taxon>Clostridia</taxon>
        <taxon>Lachnospirales</taxon>
        <taxon>Lachnospiraceae</taxon>
        <taxon>Laedolimicola</taxon>
    </lineage>
</organism>
<dbReference type="EC" id="2.7.9.2" evidence="5"/>